<dbReference type="Proteomes" id="UP001595536">
    <property type="component" value="Unassembled WGS sequence"/>
</dbReference>
<reference evidence="3" key="1">
    <citation type="journal article" date="2019" name="Int. J. Syst. Evol. Microbiol.">
        <title>The Global Catalogue of Microorganisms (GCM) 10K type strain sequencing project: providing services to taxonomists for standard genome sequencing and annotation.</title>
        <authorList>
            <consortium name="The Broad Institute Genomics Platform"/>
            <consortium name="The Broad Institute Genome Sequencing Center for Infectious Disease"/>
            <person name="Wu L."/>
            <person name="Ma J."/>
        </authorList>
    </citation>
    <scope>NUCLEOTIDE SEQUENCE [LARGE SCALE GENOMIC DNA]</scope>
    <source>
        <strain evidence="3">CCM 7941</strain>
    </source>
</reference>
<sequence>MSEHGLNISAAPARGGAFPGRDPIAGMRVAVTGVTGFIGRALVRHLHERGATLTLLARAAPEGRPPDGARVVALGDFTGLAGPDGAPAPALVAALAGHDAVIHLAGRAHRAVGSGEAALALYRAHNAAPAAAVAPAAASAGVPHMLFASTSYVHGHVTAPGRPFHGDSPLDPAGAYALSKAEAEMTLRRLAGGTGLAVTIFRPAAVYGPAPPANIRALARAVGRGLPLPLASVRNRRSFLGLDNLCDFIGHALARPPAAGGVAAWTLADAERPSTPEFVRLLGAALERPARLAPFPPALLRLGLVLAGRRGMAESLLDSFEIDVGAVSAATGWRPPFTLAEGLRRMAQTPDRKSGAAGGAGA</sequence>
<accession>A0ABV7LEM5</accession>
<comment type="caution">
    <text evidence="2">The sequence shown here is derived from an EMBL/GenBank/DDBJ whole genome shotgun (WGS) entry which is preliminary data.</text>
</comment>
<dbReference type="PANTHER" id="PTHR43245:SF58">
    <property type="entry name" value="BLL5923 PROTEIN"/>
    <property type="match status" value="1"/>
</dbReference>
<dbReference type="InterPro" id="IPR036291">
    <property type="entry name" value="NAD(P)-bd_dom_sf"/>
</dbReference>
<gene>
    <name evidence="2" type="ORF">ACFOEX_08410</name>
</gene>
<dbReference type="SUPFAM" id="SSF51735">
    <property type="entry name" value="NAD(P)-binding Rossmann-fold domains"/>
    <property type="match status" value="1"/>
</dbReference>
<evidence type="ECO:0000259" key="1">
    <source>
        <dbReference type="Pfam" id="PF01370"/>
    </source>
</evidence>
<evidence type="ECO:0000313" key="2">
    <source>
        <dbReference type="EMBL" id="MFC3266372.1"/>
    </source>
</evidence>
<keyword evidence="3" id="KW-1185">Reference proteome</keyword>
<name>A0ABV7LEM5_9HYPH</name>
<dbReference type="RefSeq" id="WP_376868840.1">
    <property type="nucleotide sequence ID" value="NZ_JBHRUV010000037.1"/>
</dbReference>
<dbReference type="Gene3D" id="3.40.50.720">
    <property type="entry name" value="NAD(P)-binding Rossmann-like Domain"/>
    <property type="match status" value="1"/>
</dbReference>
<dbReference type="InterPro" id="IPR050177">
    <property type="entry name" value="Lipid_A_modif_metabolic_enz"/>
</dbReference>
<evidence type="ECO:0000313" key="3">
    <source>
        <dbReference type="Proteomes" id="UP001595536"/>
    </source>
</evidence>
<proteinExistence type="predicted"/>
<dbReference type="PANTHER" id="PTHR43245">
    <property type="entry name" value="BIFUNCTIONAL POLYMYXIN RESISTANCE PROTEIN ARNA"/>
    <property type="match status" value="1"/>
</dbReference>
<dbReference type="EMBL" id="JBHRUV010000037">
    <property type="protein sequence ID" value="MFC3266372.1"/>
    <property type="molecule type" value="Genomic_DNA"/>
</dbReference>
<organism evidence="2 3">
    <name type="scientific">Camelimonas abortus</name>
    <dbReference type="NCBI Taxonomy" id="1017184"/>
    <lineage>
        <taxon>Bacteria</taxon>
        <taxon>Pseudomonadati</taxon>
        <taxon>Pseudomonadota</taxon>
        <taxon>Alphaproteobacteria</taxon>
        <taxon>Hyphomicrobiales</taxon>
        <taxon>Chelatococcaceae</taxon>
        <taxon>Camelimonas</taxon>
    </lineage>
</organism>
<protein>
    <submittedName>
        <fullName evidence="2">NAD-dependent epimerase/dehydratase family protein</fullName>
    </submittedName>
</protein>
<dbReference type="InterPro" id="IPR001509">
    <property type="entry name" value="Epimerase_deHydtase"/>
</dbReference>
<dbReference type="Pfam" id="PF01370">
    <property type="entry name" value="Epimerase"/>
    <property type="match status" value="1"/>
</dbReference>
<feature type="domain" description="NAD-dependent epimerase/dehydratase" evidence="1">
    <location>
        <begin position="29"/>
        <end position="257"/>
    </location>
</feature>